<organism evidence="3 4">
    <name type="scientific">Cyclotella cryptica</name>
    <dbReference type="NCBI Taxonomy" id="29204"/>
    <lineage>
        <taxon>Eukaryota</taxon>
        <taxon>Sar</taxon>
        <taxon>Stramenopiles</taxon>
        <taxon>Ochrophyta</taxon>
        <taxon>Bacillariophyta</taxon>
        <taxon>Coscinodiscophyceae</taxon>
        <taxon>Thalassiosirophycidae</taxon>
        <taxon>Stephanodiscales</taxon>
        <taxon>Stephanodiscaceae</taxon>
        <taxon>Cyclotella</taxon>
    </lineage>
</organism>
<dbReference type="Proteomes" id="UP001516023">
    <property type="component" value="Unassembled WGS sequence"/>
</dbReference>
<feature type="region of interest" description="Disordered" evidence="2">
    <location>
        <begin position="401"/>
        <end position="422"/>
    </location>
</feature>
<feature type="coiled-coil region" evidence="1">
    <location>
        <begin position="467"/>
        <end position="543"/>
    </location>
</feature>
<feature type="coiled-coil region" evidence="1">
    <location>
        <begin position="843"/>
        <end position="893"/>
    </location>
</feature>
<dbReference type="InterPro" id="IPR037386">
    <property type="entry name" value="CCDC40"/>
</dbReference>
<proteinExistence type="predicted"/>
<dbReference type="PANTHER" id="PTHR16275">
    <property type="entry name" value="COILED-COIL DOMAIN-CONTAINING PROTEIN 40"/>
    <property type="match status" value="1"/>
</dbReference>
<evidence type="ECO:0000313" key="3">
    <source>
        <dbReference type="EMBL" id="KAL3784088.1"/>
    </source>
</evidence>
<dbReference type="PANTHER" id="PTHR16275:SF8">
    <property type="entry name" value="COILED-COIL DOMAIN-CONTAINING PROTEIN 40"/>
    <property type="match status" value="1"/>
</dbReference>
<evidence type="ECO:0000256" key="1">
    <source>
        <dbReference type="SAM" id="Coils"/>
    </source>
</evidence>
<evidence type="ECO:0000313" key="4">
    <source>
        <dbReference type="Proteomes" id="UP001516023"/>
    </source>
</evidence>
<keyword evidence="4" id="KW-1185">Reference proteome</keyword>
<name>A0ABD3P800_9STRA</name>
<gene>
    <name evidence="3" type="ORF">HJC23_012277</name>
</gene>
<keyword evidence="1" id="KW-0175">Coiled coil</keyword>
<reference evidence="3 4" key="1">
    <citation type="journal article" date="2020" name="G3 (Bethesda)">
        <title>Improved Reference Genome for Cyclotella cryptica CCMP332, a Model for Cell Wall Morphogenesis, Salinity Adaptation, and Lipid Production in Diatoms (Bacillariophyta).</title>
        <authorList>
            <person name="Roberts W.R."/>
            <person name="Downey K.M."/>
            <person name="Ruck E.C."/>
            <person name="Traller J.C."/>
            <person name="Alverson A.J."/>
        </authorList>
    </citation>
    <scope>NUCLEOTIDE SEQUENCE [LARGE SCALE GENOMIC DNA]</scope>
    <source>
        <strain evidence="3 4">CCMP332</strain>
    </source>
</reference>
<feature type="compositionally biased region" description="Basic and acidic residues" evidence="2">
    <location>
        <begin position="401"/>
        <end position="410"/>
    </location>
</feature>
<accession>A0ABD3P800</accession>
<comment type="caution">
    <text evidence="3">The sequence shown here is derived from an EMBL/GenBank/DDBJ whole genome shotgun (WGS) entry which is preliminary data.</text>
</comment>
<feature type="coiled-coil region" evidence="1">
    <location>
        <begin position="614"/>
        <end position="641"/>
    </location>
</feature>
<feature type="coiled-coil region" evidence="1">
    <location>
        <begin position="1030"/>
        <end position="1092"/>
    </location>
</feature>
<feature type="coiled-coil region" evidence="1">
    <location>
        <begin position="726"/>
        <end position="760"/>
    </location>
</feature>
<sequence>MTQEHRMSEYRKRGYSWPLEKTVPDTPGWRRIMQRRFDQIERIQDEGAKYDAWLAMMTASLLATNYTENGWGLTRAPEHITKRLQERLYATLEKSTVCAKNYENGECLADGGEEVVIPARGLARQEHFVNVIEAGDHARPIMINDYRENDAILQEMKPMFEWWSGVDLVGSTAYGIRAYRNDSNLLMHVDRPSTHVISGIFHVDHSDDSEPWPIVIEDFQGNTNQVYLEAGDVLFYESSKCFHGRPQTFIGSYYASIFMHYRPVDFDPSIVQDEIHYAVPAHWRDQSPPKVGLDDLVMVGTSFKEPNCKNLLCSLDETNEASKNTVTWHGPAPRGKIVTTGWDPMTMTPPASWKEDTDGGKLDGRAAHDVLDGLAKNRFSPFIYYSSIAFWRVIMEKSSEETHSAPEGHGKASNAEMDMRQPKSMSASAGRVYDYHNQSFSGNCDDQDVVYSAHTNPMMDRIRLTLREQLLQTRDRVKLELREQEDALKKAKREREDAGIELYGVQQQLDRLKSSLRAMDKRYDDVSNERAEGERKMAEAKKTYAEKLKVTEKLRQDESKYQEELDTVLHKTRQAKVYNESMKSEAAVTRTVANKTGEDFKVKANDKLAQDKYVDSLNCQVTRLEDEIALIDAQLHAQKEQSAGSRKMIRDTSGALEKLASEQRRLVQQWNSSVVALGRRDQALLAATNALGKVQVSMKDLGNENVRFKRDIDTLHEDNESLKTIGDRLDNEISFAESNIAKLKLNIGNLSENFEMLQESLKNTIQADNDIAVDIKMIESETASVTHKCGLLIRERHAIEEKITNDMHERASLSKVAQDIAKEEKSIQSKIHQKEIESASIFNEIARLDLHRLNAQAHNAQLQGKLDEEQEALRATEARINALEGEIKRCNDEIEIKTMSVAKLNREYNKMLSICDEEEPTGPLEATIKYLSNEIEQEYSVISELQKEWLVRQTELIKVISKTNAIQEQDGESAARLSILKQKALRLNQNVHSNESALKSIEFNARGLHKDAIRLNDLIEQNTRRQIEYVNKIALNTTEFERELAELDEQSISIEAQVADVKTNRAKLLDEIAETESQIQLWEQKIQIEKETQVELHTSKDARHTKGMQKEIQRMKHRLDSMVRAQEQLLRDMEFAIHKREDIAVKYKTTKGKVSQQNLTKGELAEKVEMKKFELKRLNESIRDTTSTVAKTQEDLAAIRLLLTDAKAKLQSARSVSYTLQKDVDAKILEKTRLQSMCELQEELASRYEALKKGELPPVHASKQEGFLIERDLETSRTKMKNVANIITGLSLKFGCL</sequence>
<protein>
    <submittedName>
        <fullName evidence="3">Uncharacterized protein</fullName>
    </submittedName>
</protein>
<evidence type="ECO:0000256" key="2">
    <source>
        <dbReference type="SAM" id="MobiDB-lite"/>
    </source>
</evidence>
<dbReference type="EMBL" id="JABMIG020000244">
    <property type="protein sequence ID" value="KAL3784088.1"/>
    <property type="molecule type" value="Genomic_DNA"/>
</dbReference>